<dbReference type="GO" id="GO:0016874">
    <property type="term" value="F:ligase activity"/>
    <property type="evidence" value="ECO:0007669"/>
    <property type="project" value="UniProtKB-KW"/>
</dbReference>
<dbReference type="SUPFAM" id="SSF56059">
    <property type="entry name" value="Glutathione synthetase ATP-binding domain-like"/>
    <property type="match status" value="1"/>
</dbReference>
<name>A0ABY2S0T7_9PSEU</name>
<evidence type="ECO:0000256" key="1">
    <source>
        <dbReference type="PROSITE-ProRule" id="PRU00409"/>
    </source>
</evidence>
<proteinExistence type="predicted"/>
<dbReference type="Gene3D" id="3.30.1490.20">
    <property type="entry name" value="ATP-grasp fold, A domain"/>
    <property type="match status" value="1"/>
</dbReference>
<evidence type="ECO:0000313" key="4">
    <source>
        <dbReference type="Proteomes" id="UP000309992"/>
    </source>
</evidence>
<organism evidence="3 4">
    <name type="scientific">Prauserella endophytica</name>
    <dbReference type="NCBI Taxonomy" id="1592324"/>
    <lineage>
        <taxon>Bacteria</taxon>
        <taxon>Bacillati</taxon>
        <taxon>Actinomycetota</taxon>
        <taxon>Actinomycetes</taxon>
        <taxon>Pseudonocardiales</taxon>
        <taxon>Pseudonocardiaceae</taxon>
        <taxon>Prauserella</taxon>
        <taxon>Prauserella coralliicola group</taxon>
    </lineage>
</organism>
<sequence>MDLYEYQAKDLFAAHGVPVLPGAVASNPEEARAAAEEIGGQVVVKAQVKTGGRGKAGGVKLAKDPAEAREKAEAILGLDIKGHVTRRVLVTEASDIAQEYYFSFLLDRA</sequence>
<dbReference type="InterPro" id="IPR011761">
    <property type="entry name" value="ATP-grasp"/>
</dbReference>
<keyword evidence="1" id="KW-0067">ATP-binding</keyword>
<dbReference type="InterPro" id="IPR013650">
    <property type="entry name" value="ATP-grasp_succ-CoA_synth-type"/>
</dbReference>
<dbReference type="PROSITE" id="PS50975">
    <property type="entry name" value="ATP_GRASP"/>
    <property type="match status" value="1"/>
</dbReference>
<accession>A0ABY2S0T7</accession>
<keyword evidence="1" id="KW-0547">Nucleotide-binding</keyword>
<comment type="caution">
    <text evidence="3">The sequence shown here is derived from an EMBL/GenBank/DDBJ whole genome shotgun (WGS) entry which is preliminary data.</text>
</comment>
<dbReference type="Proteomes" id="UP000309992">
    <property type="component" value="Unassembled WGS sequence"/>
</dbReference>
<dbReference type="RefSeq" id="WP_206077971.1">
    <property type="nucleotide sequence ID" value="NZ_SWMS01000013.1"/>
</dbReference>
<dbReference type="PANTHER" id="PTHR11815:SF10">
    <property type="entry name" value="SUCCINATE--COA LIGASE [GDP-FORMING] SUBUNIT BETA, MITOCHONDRIAL"/>
    <property type="match status" value="1"/>
</dbReference>
<dbReference type="InterPro" id="IPR013815">
    <property type="entry name" value="ATP_grasp_subdomain_1"/>
</dbReference>
<dbReference type="EMBL" id="SWMS01000013">
    <property type="protein sequence ID" value="TKG67691.1"/>
    <property type="molecule type" value="Genomic_DNA"/>
</dbReference>
<dbReference type="Pfam" id="PF08442">
    <property type="entry name" value="ATP-grasp_2"/>
    <property type="match status" value="1"/>
</dbReference>
<keyword evidence="3" id="KW-0436">Ligase</keyword>
<gene>
    <name evidence="3" type="ORF">FCN18_23365</name>
</gene>
<dbReference type="PANTHER" id="PTHR11815">
    <property type="entry name" value="SUCCINYL-COA SYNTHETASE BETA CHAIN"/>
    <property type="match status" value="1"/>
</dbReference>
<feature type="domain" description="ATP-grasp" evidence="2">
    <location>
        <begin position="9"/>
        <end position="54"/>
    </location>
</feature>
<protein>
    <submittedName>
        <fullName evidence="3">Succinate--CoA ligase subunit beta</fullName>
    </submittedName>
</protein>
<reference evidence="3 4" key="1">
    <citation type="journal article" date="2015" name="Antonie Van Leeuwenhoek">
        <title>Prauserella endophytica sp. nov., an endophytic actinobacterium isolated from Tamarix taklamakanensis.</title>
        <authorList>
            <person name="Liu J.M."/>
            <person name="Habden X."/>
            <person name="Guo L."/>
            <person name="Tuo L."/>
            <person name="Jiang Z.K."/>
            <person name="Liu S.W."/>
            <person name="Liu X.F."/>
            <person name="Chen L."/>
            <person name="Li R.F."/>
            <person name="Zhang Y.Q."/>
            <person name="Sun C.H."/>
        </authorList>
    </citation>
    <scope>NUCLEOTIDE SEQUENCE [LARGE SCALE GENOMIC DNA]</scope>
    <source>
        <strain evidence="3 4">CGMCC 4.7182</strain>
    </source>
</reference>
<evidence type="ECO:0000313" key="3">
    <source>
        <dbReference type="EMBL" id="TKG67691.1"/>
    </source>
</evidence>
<evidence type="ECO:0000259" key="2">
    <source>
        <dbReference type="PROSITE" id="PS50975"/>
    </source>
</evidence>
<feature type="non-terminal residue" evidence="3">
    <location>
        <position position="109"/>
    </location>
</feature>
<keyword evidence="4" id="KW-1185">Reference proteome</keyword>